<dbReference type="Pfam" id="PF17866">
    <property type="entry name" value="AAA_lid_6"/>
    <property type="match status" value="1"/>
</dbReference>
<dbReference type="InterPro" id="IPR000641">
    <property type="entry name" value="CbxX/CfxQ"/>
</dbReference>
<dbReference type="CDD" id="cd00009">
    <property type="entry name" value="AAA"/>
    <property type="match status" value="1"/>
</dbReference>
<evidence type="ECO:0000256" key="3">
    <source>
        <dbReference type="ARBA" id="ARBA00022840"/>
    </source>
</evidence>
<dbReference type="Gene3D" id="1.10.8.60">
    <property type="match status" value="1"/>
</dbReference>
<sequence length="689" mass="75904">MADDVRRPRVLDVLAASEPWEVPAEWTARVRAQLRAWADDPEALRPLRAEAFPGFIKGTPASVWFTHEIAPLLTGWIPVLHGEYADLGTELTHEFYRPSSRLGGGGHVVYVAPTDWHLQAIAGARGFRDHGRRQALRLTRDVVSLFLDAPPMAARAQALTTAFDRVLADREATHLHVTGEYDDIAQYWRSDALKDSERAVLPELGGPTAALRYSLNSIRDTHARLLMTSPDEYAGDYAQLMAELILATGLRGIPQAVAKSLGSTTQDLEKALSSIHQTFNRQVWLAHVNQWLARAIRNDQAPVARAWAAAATRAAIHLSGVLSKAPWPEPEIPDLTSLFHILDRERWSAVEATAAAESEANSLSSVWNTVRTDADSTDSAGSADGTYGTDRAGGNLDEPLPKPLDFSDDPLAELDSLIGLESVKNAVRKMVAEVKTNLRRTELGLPSHERARHMVFVGKPGTAKTTIARLLSRIYHQLGVLEKGHVVEVDRSDLVGPSVGSTAPMTAGKFREALGGVLFVDEAYSLTPENTPGDYGLEAVATLLKLMEDHRNDCIVIVAGYHREMQRFMESNTGLASRFPKLLSFSEYDTDQLVAIFELQSRQKGMIYGEDVLDKVRTVIPPAPRGHSFGNGRFIRNVLEEAISNQATRLSTRDPESLTERDLRELIPIDVKPPTSMRAEDYLLQKPGT</sequence>
<evidence type="ECO:0000259" key="5">
    <source>
        <dbReference type="SMART" id="SM00382"/>
    </source>
</evidence>
<feature type="domain" description="AAA+ ATPase" evidence="5">
    <location>
        <begin position="450"/>
        <end position="589"/>
    </location>
</feature>
<keyword evidence="2" id="KW-0547">Nucleotide-binding</keyword>
<dbReference type="FunFam" id="3.40.50.300:FF:000216">
    <property type="entry name" value="Type VII secretion ATPase EccA"/>
    <property type="match status" value="1"/>
</dbReference>
<evidence type="ECO:0000313" key="6">
    <source>
        <dbReference type="EMBL" id="RZU01340.1"/>
    </source>
</evidence>
<evidence type="ECO:0000256" key="2">
    <source>
        <dbReference type="ARBA" id="ARBA00022741"/>
    </source>
</evidence>
<dbReference type="GO" id="GO:0005524">
    <property type="term" value="F:ATP binding"/>
    <property type="evidence" value="ECO:0007669"/>
    <property type="project" value="UniProtKB-KW"/>
</dbReference>
<dbReference type="InterPro" id="IPR027417">
    <property type="entry name" value="P-loop_NTPase"/>
</dbReference>
<gene>
    <name evidence="6" type="ORF">EV645_8170</name>
</gene>
<dbReference type="SMART" id="SM00382">
    <property type="entry name" value="AAA"/>
    <property type="match status" value="1"/>
</dbReference>
<accession>A0A4Q7VXB5</accession>
<comment type="caution">
    <text evidence="6">The sequence shown here is derived from an EMBL/GenBank/DDBJ whole genome shotgun (WGS) entry which is preliminary data.</text>
</comment>
<evidence type="ECO:0000313" key="7">
    <source>
        <dbReference type="Proteomes" id="UP000292027"/>
    </source>
</evidence>
<dbReference type="InterPro" id="IPR003959">
    <property type="entry name" value="ATPase_AAA_core"/>
</dbReference>
<dbReference type="AlphaFoldDB" id="A0A4Q7VXB5"/>
<comment type="similarity">
    <text evidence="1">Belongs to the CbxX/CfxQ family.</text>
</comment>
<feature type="region of interest" description="Disordered" evidence="4">
    <location>
        <begin position="373"/>
        <end position="401"/>
    </location>
</feature>
<name>A0A4Q7VXB5_9ACTN</name>
<reference evidence="6 7" key="1">
    <citation type="journal article" date="2015" name="Stand. Genomic Sci.">
        <title>Genomic Encyclopedia of Bacterial and Archaeal Type Strains, Phase III: the genomes of soil and plant-associated and newly described type strains.</title>
        <authorList>
            <person name="Whitman W.B."/>
            <person name="Woyke T."/>
            <person name="Klenk H.P."/>
            <person name="Zhou Y."/>
            <person name="Lilburn T.G."/>
            <person name="Beck B.J."/>
            <person name="De Vos P."/>
            <person name="Vandamme P."/>
            <person name="Eisen J.A."/>
            <person name="Garrity G."/>
            <person name="Hugenholtz P."/>
            <person name="Kyrpides N.C."/>
        </authorList>
    </citation>
    <scope>NUCLEOTIDE SEQUENCE [LARGE SCALE GENOMIC DNA]</scope>
    <source>
        <strain evidence="6 7">VKM Ac-2540</strain>
    </source>
</reference>
<dbReference type="InterPro" id="IPR041627">
    <property type="entry name" value="AAA_lid_6"/>
</dbReference>
<dbReference type="PANTHER" id="PTHR43392:SF2">
    <property type="entry name" value="AAA-TYPE ATPASE FAMILY PROTEIN _ ANKYRIN REPEAT FAMILY PROTEIN"/>
    <property type="match status" value="1"/>
</dbReference>
<dbReference type="SUPFAM" id="SSF52540">
    <property type="entry name" value="P-loop containing nucleoside triphosphate hydrolases"/>
    <property type="match status" value="1"/>
</dbReference>
<dbReference type="RefSeq" id="WP_130450418.1">
    <property type="nucleotide sequence ID" value="NZ_SHKR01000019.1"/>
</dbReference>
<dbReference type="EMBL" id="SHKR01000019">
    <property type="protein sequence ID" value="RZU01340.1"/>
    <property type="molecule type" value="Genomic_DNA"/>
</dbReference>
<proteinExistence type="inferred from homology"/>
<dbReference type="GO" id="GO:0016887">
    <property type="term" value="F:ATP hydrolysis activity"/>
    <property type="evidence" value="ECO:0007669"/>
    <property type="project" value="InterPro"/>
</dbReference>
<dbReference type="Pfam" id="PF00004">
    <property type="entry name" value="AAA"/>
    <property type="match status" value="1"/>
</dbReference>
<dbReference type="PANTHER" id="PTHR43392">
    <property type="entry name" value="AAA-TYPE ATPASE FAMILY PROTEIN / ANKYRIN REPEAT FAMILY PROTEIN"/>
    <property type="match status" value="1"/>
</dbReference>
<organism evidence="6 7">
    <name type="scientific">Kribbella rubisoli</name>
    <dbReference type="NCBI Taxonomy" id="3075929"/>
    <lineage>
        <taxon>Bacteria</taxon>
        <taxon>Bacillati</taxon>
        <taxon>Actinomycetota</taxon>
        <taxon>Actinomycetes</taxon>
        <taxon>Propionibacteriales</taxon>
        <taxon>Kribbellaceae</taxon>
        <taxon>Kribbella</taxon>
    </lineage>
</organism>
<dbReference type="Gene3D" id="3.40.50.300">
    <property type="entry name" value="P-loop containing nucleotide triphosphate hydrolases"/>
    <property type="match status" value="1"/>
</dbReference>
<dbReference type="Proteomes" id="UP000292027">
    <property type="component" value="Unassembled WGS sequence"/>
</dbReference>
<evidence type="ECO:0000256" key="1">
    <source>
        <dbReference type="ARBA" id="ARBA00010378"/>
    </source>
</evidence>
<evidence type="ECO:0000256" key="4">
    <source>
        <dbReference type="SAM" id="MobiDB-lite"/>
    </source>
</evidence>
<protein>
    <submittedName>
        <fullName evidence="6">ATPase family protein associated with various cellular activities (AAA)</fullName>
    </submittedName>
</protein>
<dbReference type="PRINTS" id="PR00819">
    <property type="entry name" value="CBXCFQXSUPER"/>
</dbReference>
<keyword evidence="3" id="KW-0067">ATP-binding</keyword>
<feature type="compositionally biased region" description="Low complexity" evidence="4">
    <location>
        <begin position="377"/>
        <end position="386"/>
    </location>
</feature>
<dbReference type="InterPro" id="IPR003593">
    <property type="entry name" value="AAA+_ATPase"/>
</dbReference>
<dbReference type="OrthoDB" id="9806903at2"/>
<dbReference type="InterPro" id="IPR050773">
    <property type="entry name" value="CbxX/CfxQ_RuBisCO_ESX"/>
</dbReference>
<keyword evidence="7" id="KW-1185">Reference proteome</keyword>